<dbReference type="SFLD" id="SFLDS00003">
    <property type="entry name" value="Haloacid_Dehalogenase"/>
    <property type="match status" value="1"/>
</dbReference>
<dbReference type="InterPro" id="IPR036163">
    <property type="entry name" value="HMA_dom_sf"/>
</dbReference>
<dbReference type="SFLD" id="SFLDG00002">
    <property type="entry name" value="C1.7:_P-type_atpase_like"/>
    <property type="match status" value="1"/>
</dbReference>
<keyword evidence="5" id="KW-0813">Transport</keyword>
<dbReference type="Proteomes" id="UP000240974">
    <property type="component" value="Unassembled WGS sequence"/>
</dbReference>
<comment type="subcellular location">
    <subcellularLocation>
        <location evidence="1">Cell membrane</location>
        <topology evidence="1">Multi-pass membrane protein</topology>
    </subcellularLocation>
</comment>
<dbReference type="Gene3D" id="3.30.70.100">
    <property type="match status" value="2"/>
</dbReference>
<dbReference type="Pfam" id="PF00122">
    <property type="entry name" value="E1-E2_ATPase"/>
    <property type="match status" value="1"/>
</dbReference>
<feature type="domain" description="HMA" evidence="22">
    <location>
        <begin position="1"/>
        <end position="67"/>
    </location>
</feature>
<evidence type="ECO:0000256" key="2">
    <source>
        <dbReference type="ARBA" id="ARBA00006024"/>
    </source>
</evidence>
<evidence type="ECO:0000256" key="11">
    <source>
        <dbReference type="ARBA" id="ARBA00022840"/>
    </source>
</evidence>
<dbReference type="Pfam" id="PF00702">
    <property type="entry name" value="Hydrolase"/>
    <property type="match status" value="1"/>
</dbReference>
<keyword evidence="10" id="KW-0187">Copper transport</keyword>
<dbReference type="InterPro" id="IPR044492">
    <property type="entry name" value="P_typ_ATPase_HD_dom"/>
</dbReference>
<evidence type="ECO:0000256" key="21">
    <source>
        <dbReference type="RuleBase" id="RU362081"/>
    </source>
</evidence>
<keyword evidence="17 21" id="KW-0472">Membrane</keyword>
<evidence type="ECO:0000313" key="23">
    <source>
        <dbReference type="EMBL" id="PST40912.1"/>
    </source>
</evidence>
<comment type="similarity">
    <text evidence="2 21">Belongs to the cation transport ATPase (P-type) (TC 3.A.3) family. Type IB subfamily.</text>
</comment>
<dbReference type="NCBIfam" id="TIGR01525">
    <property type="entry name" value="ATPase-IB_hvy"/>
    <property type="match status" value="1"/>
</dbReference>
<dbReference type="InterPro" id="IPR017969">
    <property type="entry name" value="Heavy-metal-associated_CS"/>
</dbReference>
<keyword evidence="12" id="KW-0460">Magnesium</keyword>
<dbReference type="EC" id="7.2.2.8" evidence="3"/>
<feature type="transmembrane region" description="Helical" evidence="21">
    <location>
        <begin position="161"/>
        <end position="185"/>
    </location>
</feature>
<feature type="transmembrane region" description="Helical" evidence="21">
    <location>
        <begin position="122"/>
        <end position="140"/>
    </location>
</feature>
<evidence type="ECO:0000256" key="7">
    <source>
        <dbReference type="ARBA" id="ARBA00022723"/>
    </source>
</evidence>
<evidence type="ECO:0000256" key="18">
    <source>
        <dbReference type="ARBA" id="ARBA00029719"/>
    </source>
</evidence>
<keyword evidence="6 21" id="KW-0812">Transmembrane</keyword>
<evidence type="ECO:0000256" key="12">
    <source>
        <dbReference type="ARBA" id="ARBA00022842"/>
    </source>
</evidence>
<evidence type="ECO:0000256" key="3">
    <source>
        <dbReference type="ARBA" id="ARBA00012517"/>
    </source>
</evidence>
<dbReference type="GO" id="GO:0016887">
    <property type="term" value="F:ATP hydrolysis activity"/>
    <property type="evidence" value="ECO:0007669"/>
    <property type="project" value="InterPro"/>
</dbReference>
<comment type="catalytic activity">
    <reaction evidence="20">
        <text>Cu(+)(in) + ATP + H2O = Cu(+)(out) + ADP + phosphate + H(+)</text>
        <dbReference type="Rhea" id="RHEA:25792"/>
        <dbReference type="ChEBI" id="CHEBI:15377"/>
        <dbReference type="ChEBI" id="CHEBI:15378"/>
        <dbReference type="ChEBI" id="CHEBI:30616"/>
        <dbReference type="ChEBI" id="CHEBI:43474"/>
        <dbReference type="ChEBI" id="CHEBI:49552"/>
        <dbReference type="ChEBI" id="CHEBI:456216"/>
        <dbReference type="EC" id="7.2.2.8"/>
    </reaction>
</comment>
<dbReference type="GO" id="GO:0005507">
    <property type="term" value="F:copper ion binding"/>
    <property type="evidence" value="ECO:0007669"/>
    <property type="project" value="InterPro"/>
</dbReference>
<keyword evidence="14 21" id="KW-1133">Transmembrane helix</keyword>
<keyword evidence="24" id="KW-1185">Reference proteome</keyword>
<evidence type="ECO:0000256" key="15">
    <source>
        <dbReference type="ARBA" id="ARBA00023008"/>
    </source>
</evidence>
<dbReference type="PANTHER" id="PTHR43520:SF8">
    <property type="entry name" value="P-TYPE CU(+) TRANSPORTER"/>
    <property type="match status" value="1"/>
</dbReference>
<dbReference type="InterPro" id="IPR001757">
    <property type="entry name" value="P_typ_ATPase"/>
</dbReference>
<evidence type="ECO:0000256" key="17">
    <source>
        <dbReference type="ARBA" id="ARBA00023136"/>
    </source>
</evidence>
<dbReference type="PANTHER" id="PTHR43520">
    <property type="entry name" value="ATP7, ISOFORM B"/>
    <property type="match status" value="1"/>
</dbReference>
<organism evidence="23 24">
    <name type="scientific">Faecalibacillus intestinalis</name>
    <dbReference type="NCBI Taxonomy" id="1982626"/>
    <lineage>
        <taxon>Bacteria</taxon>
        <taxon>Bacillati</taxon>
        <taxon>Bacillota</taxon>
        <taxon>Erysipelotrichia</taxon>
        <taxon>Erysipelotrichales</taxon>
        <taxon>Coprobacillaceae</taxon>
        <taxon>Faecalibacillus</taxon>
    </lineage>
</organism>
<evidence type="ECO:0000256" key="20">
    <source>
        <dbReference type="ARBA" id="ARBA00049289"/>
    </source>
</evidence>
<dbReference type="CDD" id="cd02094">
    <property type="entry name" value="P-type_ATPase_Cu-like"/>
    <property type="match status" value="1"/>
</dbReference>
<evidence type="ECO:0000256" key="5">
    <source>
        <dbReference type="ARBA" id="ARBA00022448"/>
    </source>
</evidence>
<dbReference type="InterPro" id="IPR027256">
    <property type="entry name" value="P-typ_ATPase_IB"/>
</dbReference>
<dbReference type="PROSITE" id="PS50846">
    <property type="entry name" value="HMA_2"/>
    <property type="match status" value="2"/>
</dbReference>
<dbReference type="Gene3D" id="3.40.1110.10">
    <property type="entry name" value="Calcium-transporting ATPase, cytoplasmic domain N"/>
    <property type="match status" value="1"/>
</dbReference>
<evidence type="ECO:0000256" key="10">
    <source>
        <dbReference type="ARBA" id="ARBA00022796"/>
    </source>
</evidence>
<dbReference type="InterPro" id="IPR036412">
    <property type="entry name" value="HAD-like_sf"/>
</dbReference>
<proteinExistence type="inferred from homology"/>
<evidence type="ECO:0000256" key="14">
    <source>
        <dbReference type="ARBA" id="ARBA00022989"/>
    </source>
</evidence>
<feature type="transmembrane region" description="Helical" evidence="21">
    <location>
        <begin position="351"/>
        <end position="372"/>
    </location>
</feature>
<keyword evidence="7 21" id="KW-0479">Metal-binding</keyword>
<dbReference type="InterPro" id="IPR006122">
    <property type="entry name" value="HMA_Cu_ion-bd"/>
</dbReference>
<dbReference type="GO" id="GO:0043682">
    <property type="term" value="F:P-type divalent copper transporter activity"/>
    <property type="evidence" value="ECO:0007669"/>
    <property type="project" value="TreeGrafter"/>
</dbReference>
<keyword evidence="13" id="KW-1278">Translocase</keyword>
<dbReference type="GO" id="GO:0005524">
    <property type="term" value="F:ATP binding"/>
    <property type="evidence" value="ECO:0007669"/>
    <property type="project" value="UniProtKB-UniRule"/>
</dbReference>
<evidence type="ECO:0000256" key="1">
    <source>
        <dbReference type="ARBA" id="ARBA00004651"/>
    </source>
</evidence>
<keyword evidence="21" id="KW-1003">Cell membrane</keyword>
<keyword evidence="16" id="KW-0406">Ion transport</keyword>
<evidence type="ECO:0000256" key="16">
    <source>
        <dbReference type="ARBA" id="ARBA00023065"/>
    </source>
</evidence>
<sequence>MKKKYDVIGMTCSACSAHVDKAVRGLDGVDDVNVNLLQNSMTVEFNENKINENQIFEAVDKAGYKAQNIGEKQVSNVQEDENEHKKKNLILSFIFLIPLFYISMGHMMNWPLPSILLGHENMMFFVLVQLCLVVPIMFINRGYYIRGFKTLWNRSPNMDSLIALGSSAAFIYSLYATFMMAYYLGRMDMDMTHHYMMQLYFESAGMILTLISLGKYLESRSKQKTSEAIEKLMKLMPSTAIVLKDGKEVEVAIEDVQMGDVVIVKPGNNIPLDGKIIQGHGSINEAMITGESLPVDKTVGDQVIGSTNNLDGYMQVEVSHTSNDTTLSKIIRLVEEAGASKAPIAKLADKISGVFVPTVITIAIITFILWLTLGNKDFHFALNCAISVLVISCPCALGLATPTAIMVGTGKGANLGILVKSAQHLEQLSKCDTIVLDKTGTLTEGKPQVTEVYPINIGENDLLKYAGSIEQYSKHPLAKAIYTYVSDQGLSINTLDHFEMKQGLGLVGSFSGEVLLSGNKRLMEEYDVDLSSIDDLYKELSSKGKTPLFYSYAGKLIGLIVVSDVLKQTSKHAIDCLKDMHMNIYMLTGDNQLTANAIASELGIEAIGEVLPQDKEKHVRELQEKGHRVIMVGDGINDAPALVRSDVGIAMTSGIDIAIESADIVLMKNDLQDVVVAYELSKATIKNIKENLFWAFFYNVIGIPIAAGVFYPFFGLLLDPMFGAAAMSLSSVFVVSNALRLRFFKPQHQIIQIKENRKKEEKKMKKVLVEGMMCQHCKAHVEKALNEIDGVHATVDLENNCAFVEGEVDEAILKQAIEEAGYTYKGIE</sequence>
<dbReference type="GO" id="GO:0005886">
    <property type="term" value="C:plasma membrane"/>
    <property type="evidence" value="ECO:0007669"/>
    <property type="project" value="UniProtKB-SubCell"/>
</dbReference>
<dbReference type="Gene3D" id="2.70.150.10">
    <property type="entry name" value="Calcium-transporting ATPase, cytoplasmic transduction domain A"/>
    <property type="match status" value="1"/>
</dbReference>
<evidence type="ECO:0000256" key="6">
    <source>
        <dbReference type="ARBA" id="ARBA00022692"/>
    </source>
</evidence>
<dbReference type="InterPro" id="IPR018303">
    <property type="entry name" value="ATPase_P-typ_P_site"/>
</dbReference>
<dbReference type="Pfam" id="PF00403">
    <property type="entry name" value="HMA"/>
    <property type="match status" value="2"/>
</dbReference>
<dbReference type="PRINTS" id="PR00943">
    <property type="entry name" value="CUATPASE"/>
</dbReference>
<dbReference type="GO" id="GO:0140581">
    <property type="term" value="F:P-type monovalent copper transporter activity"/>
    <property type="evidence" value="ECO:0007669"/>
    <property type="project" value="UniProtKB-EC"/>
</dbReference>
<gene>
    <name evidence="23" type="ORF">C7U54_07800</name>
</gene>
<dbReference type="Gene3D" id="3.40.50.1000">
    <property type="entry name" value="HAD superfamily/HAD-like"/>
    <property type="match status" value="1"/>
</dbReference>
<dbReference type="NCBIfam" id="TIGR01511">
    <property type="entry name" value="ATPase-IB1_Cu"/>
    <property type="match status" value="1"/>
</dbReference>
<dbReference type="InterPro" id="IPR023298">
    <property type="entry name" value="ATPase_P-typ_TM_dom_sf"/>
</dbReference>
<dbReference type="PROSITE" id="PS01047">
    <property type="entry name" value="HMA_1"/>
    <property type="match status" value="2"/>
</dbReference>
<comment type="caution">
    <text evidence="23">The sequence shown here is derived from an EMBL/GenBank/DDBJ whole genome shotgun (WGS) entry which is preliminary data.</text>
</comment>
<keyword evidence="11 21" id="KW-0067">ATP-binding</keyword>
<evidence type="ECO:0000256" key="19">
    <source>
        <dbReference type="ARBA" id="ARBA00033239"/>
    </source>
</evidence>
<evidence type="ECO:0000256" key="9">
    <source>
        <dbReference type="ARBA" id="ARBA00022741"/>
    </source>
</evidence>
<name>A0A2T3G084_9FIRM</name>
<dbReference type="InterPro" id="IPR006121">
    <property type="entry name" value="HMA_dom"/>
</dbReference>
<dbReference type="SUPFAM" id="SSF81665">
    <property type="entry name" value="Calcium ATPase, transmembrane domain M"/>
    <property type="match status" value="1"/>
</dbReference>
<dbReference type="FunFam" id="2.70.150.10:FF:000002">
    <property type="entry name" value="Copper-transporting ATPase 1, putative"/>
    <property type="match status" value="1"/>
</dbReference>
<feature type="transmembrane region" description="Helical" evidence="21">
    <location>
        <begin position="720"/>
        <end position="739"/>
    </location>
</feature>
<reference evidence="23 24" key="1">
    <citation type="journal article" date="2019" name="Int. J. Syst. Evol. Microbiol.">
        <title>Faecalibacillus intestinalis gen. nov., sp. nov. and Faecalibacillus faecis sp. nov., isolated from human faeces.</title>
        <authorList>
            <person name="Seo B."/>
            <person name="Jeon K."/>
            <person name="Baek I."/>
            <person name="Lee Y.M."/>
            <person name="Baek K."/>
            <person name="Ko G."/>
        </authorList>
    </citation>
    <scope>NUCLEOTIDE SEQUENCE [LARGE SCALE GENOMIC DNA]</scope>
    <source>
        <strain evidence="23 24">SNUG30099</strain>
    </source>
</reference>
<dbReference type="CDD" id="cd00371">
    <property type="entry name" value="HMA"/>
    <property type="match status" value="2"/>
</dbReference>
<protein>
    <recommendedName>
        <fullName evidence="4">Copper-exporting P-type ATPase</fullName>
        <ecNumber evidence="3">7.2.2.8</ecNumber>
    </recommendedName>
    <alternativeName>
        <fullName evidence="18">Copper-exporting P-type ATPase A</fullName>
    </alternativeName>
    <alternativeName>
        <fullName evidence="19">Cu(+)-exporting ATPase</fullName>
    </alternativeName>
</protein>
<evidence type="ECO:0000256" key="13">
    <source>
        <dbReference type="ARBA" id="ARBA00022967"/>
    </source>
</evidence>
<dbReference type="GO" id="GO:0055070">
    <property type="term" value="P:copper ion homeostasis"/>
    <property type="evidence" value="ECO:0007669"/>
    <property type="project" value="TreeGrafter"/>
</dbReference>
<feature type="transmembrane region" description="Helical" evidence="21">
    <location>
        <begin position="197"/>
        <end position="217"/>
    </location>
</feature>
<evidence type="ECO:0000259" key="22">
    <source>
        <dbReference type="PROSITE" id="PS50846"/>
    </source>
</evidence>
<feature type="transmembrane region" description="Helical" evidence="21">
    <location>
        <begin position="378"/>
        <end position="401"/>
    </location>
</feature>
<dbReference type="InterPro" id="IPR023214">
    <property type="entry name" value="HAD_sf"/>
</dbReference>
<feature type="transmembrane region" description="Helical" evidence="21">
    <location>
        <begin position="89"/>
        <end position="110"/>
    </location>
</feature>
<dbReference type="SFLD" id="SFLDF00027">
    <property type="entry name" value="p-type_atpase"/>
    <property type="match status" value="1"/>
</dbReference>
<feature type="domain" description="HMA" evidence="22">
    <location>
        <begin position="763"/>
        <end position="825"/>
    </location>
</feature>
<dbReference type="SUPFAM" id="SSF55008">
    <property type="entry name" value="HMA, heavy metal-associated domain"/>
    <property type="match status" value="2"/>
</dbReference>
<keyword evidence="9 21" id="KW-0547">Nucleotide-binding</keyword>
<accession>A0A2T3G084</accession>
<dbReference type="EMBL" id="PYLQ01000009">
    <property type="protein sequence ID" value="PST40912.1"/>
    <property type="molecule type" value="Genomic_DNA"/>
</dbReference>
<evidence type="ECO:0000256" key="4">
    <source>
        <dbReference type="ARBA" id="ARBA00015102"/>
    </source>
</evidence>
<keyword evidence="8" id="KW-0677">Repeat</keyword>
<dbReference type="RefSeq" id="WP_107029909.1">
    <property type="nucleotide sequence ID" value="NZ_PYLQ01000009.1"/>
</dbReference>
<dbReference type="FunFam" id="3.30.70.100:FF:000005">
    <property type="entry name" value="Copper-exporting P-type ATPase A"/>
    <property type="match status" value="1"/>
</dbReference>
<dbReference type="NCBIfam" id="TIGR00003">
    <property type="entry name" value="copper ion binding protein"/>
    <property type="match status" value="2"/>
</dbReference>
<dbReference type="PROSITE" id="PS00154">
    <property type="entry name" value="ATPASE_E1_E2"/>
    <property type="match status" value="1"/>
</dbReference>
<dbReference type="InterPro" id="IPR008250">
    <property type="entry name" value="ATPase_P-typ_transduc_dom_A_sf"/>
</dbReference>
<dbReference type="InterPro" id="IPR059000">
    <property type="entry name" value="ATPase_P-type_domA"/>
</dbReference>
<feature type="transmembrane region" description="Helical" evidence="21">
    <location>
        <begin position="692"/>
        <end position="714"/>
    </location>
</feature>
<dbReference type="NCBIfam" id="TIGR01494">
    <property type="entry name" value="ATPase_P-type"/>
    <property type="match status" value="1"/>
</dbReference>
<dbReference type="AlphaFoldDB" id="A0A2T3G084"/>
<evidence type="ECO:0000256" key="8">
    <source>
        <dbReference type="ARBA" id="ARBA00022737"/>
    </source>
</evidence>
<keyword evidence="15" id="KW-0186">Copper</keyword>
<dbReference type="InterPro" id="IPR023299">
    <property type="entry name" value="ATPase_P-typ_cyto_dom_N"/>
</dbReference>
<dbReference type="SUPFAM" id="SSF56784">
    <property type="entry name" value="HAD-like"/>
    <property type="match status" value="1"/>
</dbReference>
<dbReference type="PRINTS" id="PR00119">
    <property type="entry name" value="CATATPASE"/>
</dbReference>
<evidence type="ECO:0000313" key="24">
    <source>
        <dbReference type="Proteomes" id="UP000240974"/>
    </source>
</evidence>
<dbReference type="SUPFAM" id="SSF81653">
    <property type="entry name" value="Calcium ATPase, transduction domain A"/>
    <property type="match status" value="1"/>
</dbReference>